<keyword evidence="4 7" id="KW-0812">Transmembrane</keyword>
<dbReference type="Gene3D" id="1.20.1720.10">
    <property type="entry name" value="Multidrug resistance protein D"/>
    <property type="match status" value="1"/>
</dbReference>
<dbReference type="EMBL" id="JBIACK010000005">
    <property type="protein sequence ID" value="MFE8701470.1"/>
    <property type="molecule type" value="Genomic_DNA"/>
</dbReference>
<protein>
    <submittedName>
        <fullName evidence="9">MFS transporter</fullName>
    </submittedName>
</protein>
<accession>A0ABW6KB60</accession>
<feature type="transmembrane region" description="Helical" evidence="7">
    <location>
        <begin position="9"/>
        <end position="34"/>
    </location>
</feature>
<dbReference type="PANTHER" id="PTHR23521:SF2">
    <property type="entry name" value="TRANSPORTER MFS SUPERFAMILY"/>
    <property type="match status" value="1"/>
</dbReference>
<comment type="subcellular location">
    <subcellularLocation>
        <location evidence="1">Cell membrane</location>
        <topology evidence="1">Multi-pass membrane protein</topology>
    </subcellularLocation>
</comment>
<dbReference type="PANTHER" id="PTHR23521">
    <property type="entry name" value="TRANSPORTER MFS SUPERFAMILY"/>
    <property type="match status" value="1"/>
</dbReference>
<dbReference type="Pfam" id="PF07690">
    <property type="entry name" value="MFS_1"/>
    <property type="match status" value="1"/>
</dbReference>
<evidence type="ECO:0000256" key="3">
    <source>
        <dbReference type="ARBA" id="ARBA00022475"/>
    </source>
</evidence>
<feature type="transmembrane region" description="Helical" evidence="7">
    <location>
        <begin position="46"/>
        <end position="62"/>
    </location>
</feature>
<keyword evidence="10" id="KW-1185">Reference proteome</keyword>
<organism evidence="9 10">
    <name type="scientific">Cytobacillus spartinae</name>
    <dbReference type="NCBI Taxonomy" id="3299023"/>
    <lineage>
        <taxon>Bacteria</taxon>
        <taxon>Bacillati</taxon>
        <taxon>Bacillota</taxon>
        <taxon>Bacilli</taxon>
        <taxon>Bacillales</taxon>
        <taxon>Bacillaceae</taxon>
        <taxon>Cytobacillus</taxon>
    </lineage>
</organism>
<feature type="domain" description="Major facilitator superfamily (MFS) profile" evidence="8">
    <location>
        <begin position="8"/>
        <end position="385"/>
    </location>
</feature>
<feature type="transmembrane region" description="Helical" evidence="7">
    <location>
        <begin position="239"/>
        <end position="260"/>
    </location>
</feature>
<feature type="transmembrane region" description="Helical" evidence="7">
    <location>
        <begin position="160"/>
        <end position="179"/>
    </location>
</feature>
<name>A0ABW6KB60_9BACI</name>
<feature type="transmembrane region" description="Helical" evidence="7">
    <location>
        <begin position="69"/>
        <end position="89"/>
    </location>
</feature>
<dbReference type="SUPFAM" id="SSF103473">
    <property type="entry name" value="MFS general substrate transporter"/>
    <property type="match status" value="1"/>
</dbReference>
<dbReference type="CDD" id="cd17477">
    <property type="entry name" value="MFS_YcaD_like"/>
    <property type="match status" value="1"/>
</dbReference>
<evidence type="ECO:0000256" key="7">
    <source>
        <dbReference type="SAM" id="Phobius"/>
    </source>
</evidence>
<reference evidence="9 10" key="1">
    <citation type="submission" date="2024-08" db="EMBL/GenBank/DDBJ databases">
        <title>Two novel Cytobacillus novel species.</title>
        <authorList>
            <person name="Liu G."/>
        </authorList>
    </citation>
    <scope>NUCLEOTIDE SEQUENCE [LARGE SCALE GENOMIC DNA]</scope>
    <source>
        <strain evidence="9 10">FJAT-54145</strain>
    </source>
</reference>
<dbReference type="InterPro" id="IPR011701">
    <property type="entry name" value="MFS"/>
</dbReference>
<proteinExistence type="predicted"/>
<evidence type="ECO:0000256" key="6">
    <source>
        <dbReference type="ARBA" id="ARBA00023136"/>
    </source>
</evidence>
<keyword evidence="2" id="KW-0813">Transport</keyword>
<dbReference type="PROSITE" id="PS50850">
    <property type="entry name" value="MFS"/>
    <property type="match status" value="1"/>
</dbReference>
<dbReference type="Gene3D" id="1.20.1250.20">
    <property type="entry name" value="MFS general substrate transporter like domains"/>
    <property type="match status" value="1"/>
</dbReference>
<gene>
    <name evidence="9" type="ORF">ACFYKX_12775</name>
</gene>
<sequence length="394" mass="43814">MNTQVSYRFWILVGIVAISGFSQGMLLPLIAIIFEQDGVSSSLNGLHATGLYIGVLLASPFMEGPLRRFGYKPIIIIGGLAVILSLALFPVWKSFWFWFLLRLLIGIGDHMLHFGTQTWITSFSPENKRGRNISLYGLFFGLGFAVGPMMTRLIEFNEALPFIVSSVISFIAWVTIFLLKNEHPEKDFETSSFFGTFKRFGRVWKYAWVAFLPPFGYGFLEASLNGNFPVYALRIGIDIKAVSIILPAFAIGSIIFQLPLGVLSDRYGRRNILMFVLFSGFLSFSAAGLLQESVTALTICFFIAGMLVGSTFSLGITYMTDLLPKQLLPAGNLMCGIFFSFGSISGPFIGGLAIQYLKGVSFFYVISAMLLIIFFAIFSFRMEKDWRSTEANSA</sequence>
<dbReference type="Proteomes" id="UP001601059">
    <property type="component" value="Unassembled WGS sequence"/>
</dbReference>
<feature type="transmembrane region" description="Helical" evidence="7">
    <location>
        <begin position="362"/>
        <end position="380"/>
    </location>
</feature>
<feature type="transmembrane region" description="Helical" evidence="7">
    <location>
        <begin position="200"/>
        <end position="219"/>
    </location>
</feature>
<evidence type="ECO:0000256" key="2">
    <source>
        <dbReference type="ARBA" id="ARBA00022448"/>
    </source>
</evidence>
<evidence type="ECO:0000256" key="4">
    <source>
        <dbReference type="ARBA" id="ARBA00022692"/>
    </source>
</evidence>
<dbReference type="InterPro" id="IPR020846">
    <property type="entry name" value="MFS_dom"/>
</dbReference>
<feature type="transmembrane region" description="Helical" evidence="7">
    <location>
        <begin position="296"/>
        <end position="318"/>
    </location>
</feature>
<comment type="caution">
    <text evidence="9">The sequence shown here is derived from an EMBL/GenBank/DDBJ whole genome shotgun (WGS) entry which is preliminary data.</text>
</comment>
<feature type="transmembrane region" description="Helical" evidence="7">
    <location>
        <begin position="272"/>
        <end position="290"/>
    </location>
</feature>
<feature type="transmembrane region" description="Helical" evidence="7">
    <location>
        <begin position="133"/>
        <end position="154"/>
    </location>
</feature>
<evidence type="ECO:0000256" key="1">
    <source>
        <dbReference type="ARBA" id="ARBA00004651"/>
    </source>
</evidence>
<dbReference type="InterPro" id="IPR047200">
    <property type="entry name" value="MFS_YcaD-like"/>
</dbReference>
<evidence type="ECO:0000313" key="10">
    <source>
        <dbReference type="Proteomes" id="UP001601059"/>
    </source>
</evidence>
<evidence type="ECO:0000313" key="9">
    <source>
        <dbReference type="EMBL" id="MFE8701470.1"/>
    </source>
</evidence>
<evidence type="ECO:0000256" key="5">
    <source>
        <dbReference type="ARBA" id="ARBA00022989"/>
    </source>
</evidence>
<keyword evidence="6 7" id="KW-0472">Membrane</keyword>
<keyword evidence="5 7" id="KW-1133">Transmembrane helix</keyword>
<evidence type="ECO:0000259" key="8">
    <source>
        <dbReference type="PROSITE" id="PS50850"/>
    </source>
</evidence>
<feature type="transmembrane region" description="Helical" evidence="7">
    <location>
        <begin position="330"/>
        <end position="356"/>
    </location>
</feature>
<dbReference type="InterPro" id="IPR036259">
    <property type="entry name" value="MFS_trans_sf"/>
</dbReference>
<keyword evidence="3" id="KW-1003">Cell membrane</keyword>
<feature type="transmembrane region" description="Helical" evidence="7">
    <location>
        <begin position="95"/>
        <end position="112"/>
    </location>
</feature>
<dbReference type="RefSeq" id="WP_389361431.1">
    <property type="nucleotide sequence ID" value="NZ_JBIACK010000005.1"/>
</dbReference>